<gene>
    <name evidence="2" type="ORF">H9785_00925</name>
</gene>
<protein>
    <submittedName>
        <fullName evidence="2">DUF3592 domain-containing protein</fullName>
    </submittedName>
</protein>
<accession>A0A9D2HR03</accession>
<evidence type="ECO:0000256" key="1">
    <source>
        <dbReference type="SAM" id="Phobius"/>
    </source>
</evidence>
<reference evidence="2" key="1">
    <citation type="journal article" date="2021" name="PeerJ">
        <title>Extensive microbial diversity within the chicken gut microbiome revealed by metagenomics and culture.</title>
        <authorList>
            <person name="Gilroy R."/>
            <person name="Ravi A."/>
            <person name="Getino M."/>
            <person name="Pursley I."/>
            <person name="Horton D.L."/>
            <person name="Alikhan N.F."/>
            <person name="Baker D."/>
            <person name="Gharbi K."/>
            <person name="Hall N."/>
            <person name="Watson M."/>
            <person name="Adriaenssens E.M."/>
            <person name="Foster-Nyarko E."/>
            <person name="Jarju S."/>
            <person name="Secka A."/>
            <person name="Antonio M."/>
            <person name="Oren A."/>
            <person name="Chaudhuri R.R."/>
            <person name="La Ragione R."/>
            <person name="Hildebrand F."/>
            <person name="Pallen M.J."/>
        </authorList>
    </citation>
    <scope>NUCLEOTIDE SEQUENCE</scope>
    <source>
        <strain evidence="2">ChiHecec1B25-7008</strain>
    </source>
</reference>
<proteinExistence type="predicted"/>
<sequence length="132" mass="15043">MKQKYGYLVFLFLGVCLLAGGIGGFVSLAKASGEYLRAPGVVERVRYERVYRPRKMRMLKRTDVYYETERYGTLSLTLDYFVPFLMDEGDKVTVLYRADRPRETRVPLAEGLLFGLLLVAGAGCVWIGRVMK</sequence>
<keyword evidence="1" id="KW-0472">Membrane</keyword>
<feature type="transmembrane region" description="Helical" evidence="1">
    <location>
        <begin position="111"/>
        <end position="131"/>
    </location>
</feature>
<evidence type="ECO:0000313" key="2">
    <source>
        <dbReference type="EMBL" id="HJA82528.1"/>
    </source>
</evidence>
<dbReference type="EMBL" id="DWZE01000012">
    <property type="protein sequence ID" value="HJA82528.1"/>
    <property type="molecule type" value="Genomic_DNA"/>
</dbReference>
<evidence type="ECO:0000313" key="3">
    <source>
        <dbReference type="Proteomes" id="UP000823860"/>
    </source>
</evidence>
<name>A0A9D2HR03_9BACE</name>
<comment type="caution">
    <text evidence="2">The sequence shown here is derived from an EMBL/GenBank/DDBJ whole genome shotgun (WGS) entry which is preliminary data.</text>
</comment>
<dbReference type="AlphaFoldDB" id="A0A9D2HR03"/>
<keyword evidence="1" id="KW-0812">Transmembrane</keyword>
<reference evidence="2" key="2">
    <citation type="submission" date="2021-04" db="EMBL/GenBank/DDBJ databases">
        <authorList>
            <person name="Gilroy R."/>
        </authorList>
    </citation>
    <scope>NUCLEOTIDE SEQUENCE</scope>
    <source>
        <strain evidence="2">ChiHecec1B25-7008</strain>
    </source>
</reference>
<organism evidence="2 3">
    <name type="scientific">Candidatus Bacteroides intestinavium</name>
    <dbReference type="NCBI Taxonomy" id="2838469"/>
    <lineage>
        <taxon>Bacteria</taxon>
        <taxon>Pseudomonadati</taxon>
        <taxon>Bacteroidota</taxon>
        <taxon>Bacteroidia</taxon>
        <taxon>Bacteroidales</taxon>
        <taxon>Bacteroidaceae</taxon>
        <taxon>Bacteroides</taxon>
    </lineage>
</organism>
<dbReference type="Proteomes" id="UP000823860">
    <property type="component" value="Unassembled WGS sequence"/>
</dbReference>
<keyword evidence="1" id="KW-1133">Transmembrane helix</keyword>